<dbReference type="PANTHER" id="PTHR11949:SF2">
    <property type="entry name" value="INTERFERON REGULATORY FACTOR 7"/>
    <property type="match status" value="1"/>
</dbReference>
<evidence type="ECO:0000313" key="3">
    <source>
        <dbReference type="Proteomes" id="UP001187315"/>
    </source>
</evidence>
<dbReference type="Gene3D" id="2.60.200.10">
    <property type="match status" value="1"/>
</dbReference>
<dbReference type="InterPro" id="IPR001346">
    <property type="entry name" value="Interferon_reg_fact_DNA-bd_dom"/>
</dbReference>
<feature type="domain" description="IRF tryptophan pentad repeat" evidence="1">
    <location>
        <begin position="9"/>
        <end position="110"/>
    </location>
</feature>
<dbReference type="GO" id="GO:0005634">
    <property type="term" value="C:nucleus"/>
    <property type="evidence" value="ECO:0007669"/>
    <property type="project" value="TreeGrafter"/>
</dbReference>
<evidence type="ECO:0000259" key="1">
    <source>
        <dbReference type="PROSITE" id="PS51507"/>
    </source>
</evidence>
<dbReference type="PROSITE" id="PS51507">
    <property type="entry name" value="IRF_2"/>
    <property type="match status" value="1"/>
</dbReference>
<dbReference type="SMART" id="SM01243">
    <property type="entry name" value="IRF-3"/>
    <property type="match status" value="1"/>
</dbReference>
<dbReference type="Pfam" id="PF10401">
    <property type="entry name" value="IRF-3"/>
    <property type="match status" value="1"/>
</dbReference>
<dbReference type="SMART" id="SM00348">
    <property type="entry name" value="IRF"/>
    <property type="match status" value="1"/>
</dbReference>
<dbReference type="SUPFAM" id="SSF46785">
    <property type="entry name" value="Winged helix' DNA-binding domain"/>
    <property type="match status" value="1"/>
</dbReference>
<dbReference type="FunFam" id="1.10.10.10:FF:000631">
    <property type="entry name" value="Interferon regulatory factor 7"/>
    <property type="match status" value="1"/>
</dbReference>
<dbReference type="AlphaFoldDB" id="A0AA88SCD5"/>
<dbReference type="PRINTS" id="PR00267">
    <property type="entry name" value="INTFRNREGFCT"/>
</dbReference>
<dbReference type="InterPro" id="IPR036388">
    <property type="entry name" value="WH-like_DNA-bd_sf"/>
</dbReference>
<dbReference type="PANTHER" id="PTHR11949">
    <property type="entry name" value="INTERFERON REGULATORY FACTOR"/>
    <property type="match status" value="1"/>
</dbReference>
<accession>A0AA88SCD5</accession>
<dbReference type="GO" id="GO:0002376">
    <property type="term" value="P:immune system process"/>
    <property type="evidence" value="ECO:0007669"/>
    <property type="project" value="TreeGrafter"/>
</dbReference>
<dbReference type="GO" id="GO:0000978">
    <property type="term" value="F:RNA polymerase II cis-regulatory region sequence-specific DNA binding"/>
    <property type="evidence" value="ECO:0007669"/>
    <property type="project" value="TreeGrafter"/>
</dbReference>
<dbReference type="InterPro" id="IPR008984">
    <property type="entry name" value="SMAD_FHA_dom_sf"/>
</dbReference>
<dbReference type="GO" id="GO:0000981">
    <property type="term" value="F:DNA-binding transcription factor activity, RNA polymerase II-specific"/>
    <property type="evidence" value="ECO:0007669"/>
    <property type="project" value="TreeGrafter"/>
</dbReference>
<name>A0AA88SCD5_TACVA</name>
<dbReference type="InterPro" id="IPR017855">
    <property type="entry name" value="SMAD-like_dom_sf"/>
</dbReference>
<protein>
    <recommendedName>
        <fullName evidence="1">IRF tryptophan pentad repeat domain-containing protein</fullName>
    </recommendedName>
</protein>
<comment type="caution">
    <text evidence="2">The sequence shown here is derived from an EMBL/GenBank/DDBJ whole genome shotgun (WGS) entry which is preliminary data.</text>
</comment>
<dbReference type="InterPro" id="IPR019471">
    <property type="entry name" value="Interferon_reg_factor-3"/>
</dbReference>
<keyword evidence="3" id="KW-1185">Reference proteome</keyword>
<dbReference type="InterPro" id="IPR036390">
    <property type="entry name" value="WH_DNA-bd_sf"/>
</dbReference>
<dbReference type="FunFam" id="2.60.200.10:FF:000015">
    <property type="entry name" value="Interferon regulatory factor 7"/>
    <property type="match status" value="1"/>
</dbReference>
<dbReference type="CDD" id="cd00103">
    <property type="entry name" value="IRF"/>
    <property type="match status" value="1"/>
</dbReference>
<reference evidence="2" key="1">
    <citation type="submission" date="2023-08" db="EMBL/GenBank/DDBJ databases">
        <title>Pelteobagrus vachellii genome.</title>
        <authorList>
            <person name="Liu H."/>
        </authorList>
    </citation>
    <scope>NUCLEOTIDE SEQUENCE</scope>
    <source>
        <strain evidence="2">PRFRI_2022a</strain>
        <tissue evidence="2">Muscle</tissue>
    </source>
</reference>
<gene>
    <name evidence="2" type="ORF">Q7C36_015028</name>
</gene>
<dbReference type="EMBL" id="JAVHJS010000015">
    <property type="protein sequence ID" value="KAK2834327.1"/>
    <property type="molecule type" value="Genomic_DNA"/>
</dbReference>
<dbReference type="GO" id="GO:0045893">
    <property type="term" value="P:positive regulation of DNA-templated transcription"/>
    <property type="evidence" value="ECO:0007669"/>
    <property type="project" value="UniProtKB-ARBA"/>
</dbReference>
<evidence type="ECO:0000313" key="2">
    <source>
        <dbReference type="EMBL" id="KAK2834327.1"/>
    </source>
</evidence>
<proteinExistence type="predicted"/>
<dbReference type="SUPFAM" id="SSF49879">
    <property type="entry name" value="SMAD/FHA domain"/>
    <property type="match status" value="1"/>
</dbReference>
<sequence length="427" mass="49559">MSITNSAVRPQFGHWLLEQVQSGQYAGLHMIDPDTFRIPWKHNSRKDCGDEDNQIFREWAVVSGKISEYPNDKAKWKTNFRCALNSLTQFKMIQDNSKTENPHKIYRIIRPENHQQCSRINTEALYSSSNNQYEEMEYDLPNQIETLDINTQPPEIQYWPATNYQQPIQHLEDNTNYSVPQMPILQQHCLLNNTPVSAPVLLQLTHNIVPQPFILPSIFELEITIHYRKMEMLKRQVKGPHIQLHAQCDQSELRGVSVPFPSTDKLTDHKQVHFTKHLLNNISRGLFLEVCPSGIYGYRQDKCNVFFSTCNPTEIQNPEPRKLPQSQNELLFSFDKYKKDLIDFKENRRGSPEYTIYLCFGERFPDGKPLERKLIVVKVVPLICRELHKAAQLEGASSLQNDNISLQLSHNSLYELIEATFSPPPAI</sequence>
<organism evidence="2 3">
    <name type="scientific">Tachysurus vachellii</name>
    <name type="common">Darkbarbel catfish</name>
    <name type="synonym">Pelteobagrus vachellii</name>
    <dbReference type="NCBI Taxonomy" id="175792"/>
    <lineage>
        <taxon>Eukaryota</taxon>
        <taxon>Metazoa</taxon>
        <taxon>Chordata</taxon>
        <taxon>Craniata</taxon>
        <taxon>Vertebrata</taxon>
        <taxon>Euteleostomi</taxon>
        <taxon>Actinopterygii</taxon>
        <taxon>Neopterygii</taxon>
        <taxon>Teleostei</taxon>
        <taxon>Ostariophysi</taxon>
        <taxon>Siluriformes</taxon>
        <taxon>Bagridae</taxon>
        <taxon>Tachysurus</taxon>
    </lineage>
</organism>
<dbReference type="Pfam" id="PF00605">
    <property type="entry name" value="IRF"/>
    <property type="match status" value="1"/>
</dbReference>
<dbReference type="Proteomes" id="UP001187315">
    <property type="component" value="Unassembled WGS sequence"/>
</dbReference>
<dbReference type="Gene3D" id="1.10.10.10">
    <property type="entry name" value="Winged helix-like DNA-binding domain superfamily/Winged helix DNA-binding domain"/>
    <property type="match status" value="1"/>
</dbReference>